<dbReference type="Proteomes" id="UP001596175">
    <property type="component" value="Unassembled WGS sequence"/>
</dbReference>
<evidence type="ECO:0000313" key="5">
    <source>
        <dbReference type="EMBL" id="MFC5140218.1"/>
    </source>
</evidence>
<dbReference type="Gene3D" id="1.25.40.10">
    <property type="entry name" value="Tetratricopeptide repeat domain"/>
    <property type="match status" value="1"/>
</dbReference>
<keyword evidence="6" id="KW-1185">Reference proteome</keyword>
<sequence>MGGTGVVGRGDEIARLDALAERVRGGAATVVLLDGAPGVGKSELVDRLAARLADFTLVRTRAPGAGAAPPGAVLARCLGAAGGASSAEVPLLLGTALLAALEDLDRRGPVLFVVDDLDRADPESLGVLRLLLRRLTPLRVLAVLTGRDRPDGWLDLVGAAGGWGDDAVRLHLDGLTVADVDDLTRAAGRRGTAWTVRRLHEETAGNPLHVHAVLAESDLPERYRLGRARPPGTLTAALRARLDALPAAPRGVLEAMAVLAEPASLTDLTALTGPDAPACATPLVEAGLAVRQADETGEHLAFPSPLLRDAVYTGTPAARRRALHRAAADLTGGSARWRHLVGATNGPDRALADGLDAAAQDAIARGDLVPAAEYLEWASECSDDDALAGRRLIDAVRLLVYAAREGDALQHTAAIECLPDSAARTEIRGLLAFARDEVASARDLLLAARDEAPAGSELRARIDVELAYVHSQLGSGEAATAAARRALHDRPDLPRLCAVARAFLAAGTALTDGAPAGLDQLAFLPAGPVDAAPPQLPALIQRGILTGLLGRLDPAVADLTVAARRHTPFTRFLGMAADLHLVWCHYLLGEWDAAGRALEVARAGADQYGRSFDHAALRSLSAILHAGRGEEEAARADLAAAAEHAEGADFLGPRVHLALARGAIAQAAGRPAEVVAALSPLTPGAIEADRVRLLSGWWLPAIADSQIDLGWWDEAQRSLDELARVPVRGSCLPVARAWVGGRLAAARGDVTLACRLFEDGLAVPAEGGEPGWYRARLRHAYGCLMLRVGEPAVGRAVLAQACRTFARLGARPFLDRARLDGELAGGDPGSDPGSDPAEDPGRWTDALSDREREIAGLVGRGWTNPEIAAELFVSAKTVEYHLRNVYGKLGIRGRRALRDRVQMTG</sequence>
<dbReference type="InterPro" id="IPR036388">
    <property type="entry name" value="WH-like_DNA-bd_sf"/>
</dbReference>
<dbReference type="PANTHER" id="PTHR16305">
    <property type="entry name" value="TESTICULAR SOLUBLE ADENYLYL CYCLASE"/>
    <property type="match status" value="1"/>
</dbReference>
<dbReference type="PANTHER" id="PTHR16305:SF35">
    <property type="entry name" value="TRANSCRIPTIONAL ACTIVATOR DOMAIN"/>
    <property type="match status" value="1"/>
</dbReference>
<evidence type="ECO:0000259" key="4">
    <source>
        <dbReference type="PROSITE" id="PS50043"/>
    </source>
</evidence>
<dbReference type="Gene3D" id="1.10.10.10">
    <property type="entry name" value="Winged helix-like DNA-binding domain superfamily/Winged helix DNA-binding domain"/>
    <property type="match status" value="1"/>
</dbReference>
<dbReference type="PROSITE" id="PS50043">
    <property type="entry name" value="HTH_LUXR_2"/>
    <property type="match status" value="1"/>
</dbReference>
<dbReference type="SUPFAM" id="SSF52540">
    <property type="entry name" value="P-loop containing nucleoside triphosphate hydrolases"/>
    <property type="match status" value="1"/>
</dbReference>
<name>A0ABV9ZJA2_9PSEU</name>
<dbReference type="InterPro" id="IPR011990">
    <property type="entry name" value="TPR-like_helical_dom_sf"/>
</dbReference>
<keyword evidence="2" id="KW-0067">ATP-binding</keyword>
<dbReference type="RefSeq" id="WP_378022382.1">
    <property type="nucleotide sequence ID" value="NZ_JBHSKG010000009.1"/>
</dbReference>
<dbReference type="SMART" id="SM00421">
    <property type="entry name" value="HTH_LUXR"/>
    <property type="match status" value="1"/>
</dbReference>
<reference evidence="6" key="1">
    <citation type="journal article" date="2019" name="Int. J. Syst. Evol. Microbiol.">
        <title>The Global Catalogue of Microorganisms (GCM) 10K type strain sequencing project: providing services to taxonomists for standard genome sequencing and annotation.</title>
        <authorList>
            <consortium name="The Broad Institute Genomics Platform"/>
            <consortium name="The Broad Institute Genome Sequencing Center for Infectious Disease"/>
            <person name="Wu L."/>
            <person name="Ma J."/>
        </authorList>
    </citation>
    <scope>NUCLEOTIDE SEQUENCE [LARGE SCALE GENOMIC DNA]</scope>
    <source>
        <strain evidence="6">XZYJ18</strain>
    </source>
</reference>
<dbReference type="Pfam" id="PF13191">
    <property type="entry name" value="AAA_16"/>
    <property type="match status" value="1"/>
</dbReference>
<evidence type="ECO:0000313" key="6">
    <source>
        <dbReference type="Proteomes" id="UP001596175"/>
    </source>
</evidence>
<dbReference type="InterPro" id="IPR016032">
    <property type="entry name" value="Sig_transdc_resp-reg_C-effctor"/>
</dbReference>
<proteinExistence type="predicted"/>
<dbReference type="InterPro" id="IPR000792">
    <property type="entry name" value="Tscrpt_reg_LuxR_C"/>
</dbReference>
<dbReference type="EMBL" id="JBHSKG010000009">
    <property type="protein sequence ID" value="MFC5140218.1"/>
    <property type="molecule type" value="Genomic_DNA"/>
</dbReference>
<feature type="region of interest" description="Disordered" evidence="3">
    <location>
        <begin position="821"/>
        <end position="844"/>
    </location>
</feature>
<dbReference type="Gene3D" id="3.40.50.300">
    <property type="entry name" value="P-loop containing nucleotide triphosphate hydrolases"/>
    <property type="match status" value="1"/>
</dbReference>
<organism evidence="5 6">
    <name type="scientific">Actinomycetospora rhizophila</name>
    <dbReference type="NCBI Taxonomy" id="1416876"/>
    <lineage>
        <taxon>Bacteria</taxon>
        <taxon>Bacillati</taxon>
        <taxon>Actinomycetota</taxon>
        <taxon>Actinomycetes</taxon>
        <taxon>Pseudonocardiales</taxon>
        <taxon>Pseudonocardiaceae</taxon>
        <taxon>Actinomycetospora</taxon>
    </lineage>
</organism>
<comment type="caution">
    <text evidence="5">The sequence shown here is derived from an EMBL/GenBank/DDBJ whole genome shotgun (WGS) entry which is preliminary data.</text>
</comment>
<dbReference type="InterPro" id="IPR041664">
    <property type="entry name" value="AAA_16"/>
</dbReference>
<accession>A0ABV9ZJA2</accession>
<dbReference type="PROSITE" id="PS00622">
    <property type="entry name" value="HTH_LUXR_1"/>
    <property type="match status" value="1"/>
</dbReference>
<evidence type="ECO:0000256" key="3">
    <source>
        <dbReference type="SAM" id="MobiDB-lite"/>
    </source>
</evidence>
<feature type="domain" description="HTH luxR-type" evidence="4">
    <location>
        <begin position="840"/>
        <end position="905"/>
    </location>
</feature>
<evidence type="ECO:0000256" key="2">
    <source>
        <dbReference type="ARBA" id="ARBA00022840"/>
    </source>
</evidence>
<dbReference type="CDD" id="cd06170">
    <property type="entry name" value="LuxR_C_like"/>
    <property type="match status" value="1"/>
</dbReference>
<dbReference type="InterPro" id="IPR027417">
    <property type="entry name" value="P-loop_NTPase"/>
</dbReference>
<dbReference type="SUPFAM" id="SSF46894">
    <property type="entry name" value="C-terminal effector domain of the bipartite response regulators"/>
    <property type="match status" value="1"/>
</dbReference>
<dbReference type="SUPFAM" id="SSF48452">
    <property type="entry name" value="TPR-like"/>
    <property type="match status" value="1"/>
</dbReference>
<dbReference type="Pfam" id="PF00196">
    <property type="entry name" value="GerE"/>
    <property type="match status" value="1"/>
</dbReference>
<evidence type="ECO:0000256" key="1">
    <source>
        <dbReference type="ARBA" id="ARBA00022741"/>
    </source>
</evidence>
<dbReference type="PRINTS" id="PR00038">
    <property type="entry name" value="HTHLUXR"/>
</dbReference>
<keyword evidence="1" id="KW-0547">Nucleotide-binding</keyword>
<protein>
    <submittedName>
        <fullName evidence="5">LuxR C-terminal-related transcriptional regulator</fullName>
    </submittedName>
</protein>
<gene>
    <name evidence="5" type="ORF">ACFPK1_18400</name>
</gene>